<dbReference type="SUPFAM" id="SSF52833">
    <property type="entry name" value="Thioredoxin-like"/>
    <property type="match status" value="1"/>
</dbReference>
<evidence type="ECO:0000259" key="9">
    <source>
        <dbReference type="Pfam" id="PF00462"/>
    </source>
</evidence>
<dbReference type="InterPro" id="IPR036249">
    <property type="entry name" value="Thioredoxin-like_sf"/>
</dbReference>
<dbReference type="EMBL" id="BJNV01000014">
    <property type="protein sequence ID" value="GEC95147.1"/>
    <property type="molecule type" value="Genomic_DNA"/>
</dbReference>
<dbReference type="PROSITE" id="PS51354">
    <property type="entry name" value="GLUTAREDOXIN_2"/>
    <property type="match status" value="1"/>
</dbReference>
<keyword evidence="3 8" id="KW-0479">Metal-binding</keyword>
<dbReference type="CDD" id="cd03028">
    <property type="entry name" value="GRX_PICOT_like"/>
    <property type="match status" value="1"/>
</dbReference>
<evidence type="ECO:0000256" key="6">
    <source>
        <dbReference type="ARBA" id="ARBA00023284"/>
    </source>
</evidence>
<dbReference type="PIRSF" id="PIRSF005894">
    <property type="entry name" value="Monothiol_GRX"/>
    <property type="match status" value="1"/>
</dbReference>
<comment type="caution">
    <text evidence="10">The sequence shown here is derived from an EMBL/GenBank/DDBJ whole genome shotgun (WGS) entry which is preliminary data.</text>
</comment>
<protein>
    <recommendedName>
        <fullName evidence="7">Glutaredoxin</fullName>
    </recommendedName>
</protein>
<dbReference type="FunFam" id="3.40.30.10:FF:000005">
    <property type="entry name" value="Glutaredoxin 5"/>
    <property type="match status" value="1"/>
</dbReference>
<evidence type="ECO:0000256" key="8">
    <source>
        <dbReference type="PIRSR" id="PIRSR005894-2"/>
    </source>
</evidence>
<dbReference type="GO" id="GO:0051537">
    <property type="term" value="F:2 iron, 2 sulfur cluster binding"/>
    <property type="evidence" value="ECO:0007669"/>
    <property type="project" value="UniProtKB-KW"/>
</dbReference>
<evidence type="ECO:0000256" key="5">
    <source>
        <dbReference type="ARBA" id="ARBA00023014"/>
    </source>
</evidence>
<proteinExistence type="inferred from homology"/>
<evidence type="ECO:0000256" key="4">
    <source>
        <dbReference type="ARBA" id="ARBA00023004"/>
    </source>
</evidence>
<dbReference type="Pfam" id="PF00462">
    <property type="entry name" value="Glutaredoxin"/>
    <property type="match status" value="1"/>
</dbReference>
<keyword evidence="11" id="KW-1185">Reference proteome</keyword>
<evidence type="ECO:0000256" key="1">
    <source>
        <dbReference type="ARBA" id="ARBA00009630"/>
    </source>
</evidence>
<evidence type="ECO:0000256" key="7">
    <source>
        <dbReference type="PIRNR" id="PIRNR005894"/>
    </source>
</evidence>
<gene>
    <name evidence="10" type="ORF">ZRA01_12200</name>
</gene>
<dbReference type="Proteomes" id="UP000318422">
    <property type="component" value="Unassembled WGS sequence"/>
</dbReference>
<dbReference type="Gene3D" id="3.40.30.10">
    <property type="entry name" value="Glutaredoxin"/>
    <property type="match status" value="1"/>
</dbReference>
<evidence type="ECO:0000313" key="10">
    <source>
        <dbReference type="EMBL" id="GEC95147.1"/>
    </source>
</evidence>
<dbReference type="PANTHER" id="PTHR10293:SF72">
    <property type="entry name" value="MONOTHIOL GLUTAREDOXIN-S14, CHLOROPLASTIC"/>
    <property type="match status" value="1"/>
</dbReference>
<dbReference type="InterPro" id="IPR004480">
    <property type="entry name" value="Monothiol_GRX-rel"/>
</dbReference>
<evidence type="ECO:0000313" key="11">
    <source>
        <dbReference type="Proteomes" id="UP000318422"/>
    </source>
</evidence>
<dbReference type="RefSeq" id="WP_141350340.1">
    <property type="nucleotide sequence ID" value="NZ_BJNV01000014.1"/>
</dbReference>
<evidence type="ECO:0000256" key="3">
    <source>
        <dbReference type="ARBA" id="ARBA00022723"/>
    </source>
</evidence>
<dbReference type="InterPro" id="IPR033658">
    <property type="entry name" value="GRX_PICOT-like"/>
</dbReference>
<dbReference type="NCBIfam" id="TIGR00365">
    <property type="entry name" value="Grx4 family monothiol glutaredoxin"/>
    <property type="match status" value="1"/>
</dbReference>
<organism evidence="10 11">
    <name type="scientific">Zoogloea ramigera</name>
    <dbReference type="NCBI Taxonomy" id="350"/>
    <lineage>
        <taxon>Bacteria</taxon>
        <taxon>Pseudomonadati</taxon>
        <taxon>Pseudomonadota</taxon>
        <taxon>Betaproteobacteria</taxon>
        <taxon>Rhodocyclales</taxon>
        <taxon>Zoogloeaceae</taxon>
        <taxon>Zoogloea</taxon>
    </lineage>
</organism>
<keyword evidence="4 8" id="KW-0408">Iron</keyword>
<reference evidence="10 11" key="1">
    <citation type="submission" date="2019-06" db="EMBL/GenBank/DDBJ databases">
        <title>Whole genome shotgun sequence of Zoogloea ramigera NBRC 15342.</title>
        <authorList>
            <person name="Hosoyama A."/>
            <person name="Uohara A."/>
            <person name="Ohji S."/>
            <person name="Ichikawa N."/>
        </authorList>
    </citation>
    <scope>NUCLEOTIDE SEQUENCE [LARGE SCALE GENOMIC DNA]</scope>
    <source>
        <strain evidence="10 11">NBRC 15342</strain>
    </source>
</reference>
<name>A0A4Y4CVU1_ZOORA</name>
<comment type="similarity">
    <text evidence="1 7">Belongs to the glutaredoxin family. Monothiol subfamily.</text>
</comment>
<dbReference type="AlphaFoldDB" id="A0A4Y4CVU1"/>
<feature type="binding site" evidence="8">
    <location>
        <position position="29"/>
    </location>
    <ligand>
        <name>[2Fe-2S] cluster</name>
        <dbReference type="ChEBI" id="CHEBI:190135"/>
        <note>ligand shared between dimeric partners</note>
    </ligand>
</feature>
<dbReference type="GO" id="GO:0046872">
    <property type="term" value="F:metal ion binding"/>
    <property type="evidence" value="ECO:0007669"/>
    <property type="project" value="UniProtKB-KW"/>
</dbReference>
<dbReference type="InterPro" id="IPR014434">
    <property type="entry name" value="Monothiol_GRX"/>
</dbReference>
<evidence type="ECO:0000256" key="2">
    <source>
        <dbReference type="ARBA" id="ARBA00022714"/>
    </source>
</evidence>
<dbReference type="PANTHER" id="PTHR10293">
    <property type="entry name" value="GLUTAREDOXIN FAMILY MEMBER"/>
    <property type="match status" value="1"/>
</dbReference>
<feature type="domain" description="Glutaredoxin" evidence="9">
    <location>
        <begin position="16"/>
        <end position="81"/>
    </location>
</feature>
<dbReference type="GO" id="GO:0015036">
    <property type="term" value="F:disulfide oxidoreductase activity"/>
    <property type="evidence" value="ECO:0007669"/>
    <property type="project" value="InterPro"/>
</dbReference>
<dbReference type="OrthoDB" id="9804115at2"/>
<keyword evidence="6" id="KW-0676">Redox-active center</keyword>
<dbReference type="InterPro" id="IPR002109">
    <property type="entry name" value="Glutaredoxin"/>
</dbReference>
<keyword evidence="5 8" id="KW-0411">Iron-sulfur</keyword>
<sequence length="104" mass="11650">MDVQKIIHEQVTSNPVVLYMKGTPQMPRCGFSSTAVQILQACGAREVLAVDVLADENIRQGIKQYANWPTIPQLYIKGEFIGGSDIMREMYESGELRQMLAEMA</sequence>
<keyword evidence="2 8" id="KW-0001">2Fe-2S</keyword>
<accession>A0A4Y4CVU1</accession>